<dbReference type="Proteomes" id="UP000799429">
    <property type="component" value="Unassembled WGS sequence"/>
</dbReference>
<feature type="compositionally biased region" description="Polar residues" evidence="4">
    <location>
        <begin position="125"/>
        <end position="146"/>
    </location>
</feature>
<evidence type="ECO:0000256" key="2">
    <source>
        <dbReference type="ARBA" id="ARBA00022737"/>
    </source>
</evidence>
<dbReference type="Pfam" id="PF00400">
    <property type="entry name" value="WD40"/>
    <property type="match status" value="3"/>
</dbReference>
<sequence length="596" mass="66153">MRLQTEASRNSSSPGRSLSDISNGHSPAKRQGKIANGSTKSESIGSYMNGHSHQVRPIQTSFYGHDREEVTRIIIQGLTDLGYNEASKILSRESGFELEGPTVAAFRSAVLNGQWEEAEHLLFGSESSPESDGVSISNGSKKNWSPSRHGGGLTLAEGANHSEMLFWMRQQKYLELLEGRDLAGALAVLRQELTPLHQDGARLRALSSLIMCQTAEQLKYEANWDGAAGESRNHLLSELSRSISPSVMIPEHRLAVLLSQAKDNWIRNCLYHNTGSSPSLYVDHTCDRVDFPLRTILELRHHTDEVWFLKFSNDGTKLATTGKDSTIIVYETTHYKVLFTLTGHEAGGVCYIAWSPDDTKLISCGQIRDNSARLWDVRESTLITNVGEFTYAVTSAAWAPNGQTFLIGSQDASRALCVWNLNGDAVYQFQEEGLRVYDLAISPDGQRLVVLEETRILVFDFVTKEKLVEWRIDDVKLTSVTISADSRRMLVSMNESKIRLMDIDTGQILQGFDGNRQSNFIIRSSFGGAGEGFVVSGSEDARIYIWRTNGHLVEALEAHKPGCVNSVTWHPNDPTTFASAGDDHKVRMCVFLHISP</sequence>
<dbReference type="InterPro" id="IPR001680">
    <property type="entry name" value="WD40_rpt"/>
</dbReference>
<dbReference type="InterPro" id="IPR051350">
    <property type="entry name" value="WD_repeat-ST_regulator"/>
</dbReference>
<dbReference type="CDD" id="cd00200">
    <property type="entry name" value="WD40"/>
    <property type="match status" value="1"/>
</dbReference>
<dbReference type="Pfam" id="PF23627">
    <property type="entry name" value="LisH_WDR26"/>
    <property type="match status" value="1"/>
</dbReference>
<comment type="caution">
    <text evidence="6">The sequence shown here is derived from an EMBL/GenBank/DDBJ whole genome shotgun (WGS) entry which is preliminary data.</text>
</comment>
<dbReference type="PROSITE" id="PS50897">
    <property type="entry name" value="CTLH"/>
    <property type="match status" value="1"/>
</dbReference>
<dbReference type="PROSITE" id="PS50082">
    <property type="entry name" value="WD_REPEATS_2"/>
    <property type="match status" value="1"/>
</dbReference>
<dbReference type="SUPFAM" id="SSF50978">
    <property type="entry name" value="WD40 repeat-like"/>
    <property type="match status" value="1"/>
</dbReference>
<accession>A0A9P4SG73</accession>
<name>A0A9P4SG73_9PEZI</name>
<dbReference type="InterPro" id="IPR036322">
    <property type="entry name" value="WD40_repeat_dom_sf"/>
</dbReference>
<evidence type="ECO:0000256" key="4">
    <source>
        <dbReference type="SAM" id="MobiDB-lite"/>
    </source>
</evidence>
<evidence type="ECO:0000259" key="5">
    <source>
        <dbReference type="PROSITE" id="PS50897"/>
    </source>
</evidence>
<reference evidence="6" key="1">
    <citation type="journal article" date="2020" name="Stud. Mycol.">
        <title>101 Dothideomycetes genomes: a test case for predicting lifestyles and emergence of pathogens.</title>
        <authorList>
            <person name="Haridas S."/>
            <person name="Albert R."/>
            <person name="Binder M."/>
            <person name="Bloem J."/>
            <person name="Labutti K."/>
            <person name="Salamov A."/>
            <person name="Andreopoulos B."/>
            <person name="Baker S."/>
            <person name="Barry K."/>
            <person name="Bills G."/>
            <person name="Bluhm B."/>
            <person name="Cannon C."/>
            <person name="Castanera R."/>
            <person name="Culley D."/>
            <person name="Daum C."/>
            <person name="Ezra D."/>
            <person name="Gonzalez J."/>
            <person name="Henrissat B."/>
            <person name="Kuo A."/>
            <person name="Liang C."/>
            <person name="Lipzen A."/>
            <person name="Lutzoni F."/>
            <person name="Magnuson J."/>
            <person name="Mondo S."/>
            <person name="Nolan M."/>
            <person name="Ohm R."/>
            <person name="Pangilinan J."/>
            <person name="Park H.-J."/>
            <person name="Ramirez L."/>
            <person name="Alfaro M."/>
            <person name="Sun H."/>
            <person name="Tritt A."/>
            <person name="Yoshinaga Y."/>
            <person name="Zwiers L.-H."/>
            <person name="Turgeon B."/>
            <person name="Goodwin S."/>
            <person name="Spatafora J."/>
            <person name="Crous P."/>
            <person name="Grigoriev I."/>
        </authorList>
    </citation>
    <scope>NUCLEOTIDE SEQUENCE</scope>
    <source>
        <strain evidence="6">CBS 101060</strain>
    </source>
</reference>
<feature type="region of interest" description="Disordered" evidence="4">
    <location>
        <begin position="123"/>
        <end position="149"/>
    </location>
</feature>
<proteinExistence type="predicted"/>
<dbReference type="InterPro" id="IPR006595">
    <property type="entry name" value="CTLH_C"/>
</dbReference>
<feature type="compositionally biased region" description="Polar residues" evidence="4">
    <location>
        <begin position="36"/>
        <end position="52"/>
    </location>
</feature>
<dbReference type="GO" id="GO:0034657">
    <property type="term" value="C:GID complex"/>
    <property type="evidence" value="ECO:0007669"/>
    <property type="project" value="TreeGrafter"/>
</dbReference>
<evidence type="ECO:0000256" key="1">
    <source>
        <dbReference type="ARBA" id="ARBA00022574"/>
    </source>
</evidence>
<feature type="compositionally biased region" description="Low complexity" evidence="4">
    <location>
        <begin position="8"/>
        <end position="19"/>
    </location>
</feature>
<dbReference type="OrthoDB" id="972532at2759"/>
<dbReference type="PANTHER" id="PTHR22838:SF0">
    <property type="entry name" value="WD REPEAT-CONTAINING PROTEIN 26"/>
    <property type="match status" value="1"/>
</dbReference>
<evidence type="ECO:0000256" key="3">
    <source>
        <dbReference type="PROSITE-ProRule" id="PRU00221"/>
    </source>
</evidence>
<keyword evidence="1 3" id="KW-0853">WD repeat</keyword>
<feature type="domain" description="CTLH" evidence="5">
    <location>
        <begin position="106"/>
        <end position="184"/>
    </location>
</feature>
<feature type="repeat" description="WD" evidence="3">
    <location>
        <begin position="299"/>
        <end position="340"/>
    </location>
</feature>
<keyword evidence="7" id="KW-1185">Reference proteome</keyword>
<dbReference type="EMBL" id="MU006091">
    <property type="protein sequence ID" value="KAF2841192.1"/>
    <property type="molecule type" value="Genomic_DNA"/>
</dbReference>
<protein>
    <submittedName>
        <fullName evidence="6">WD40 repeat-like protein</fullName>
    </submittedName>
</protein>
<gene>
    <name evidence="6" type="ORF">M501DRAFT_928842</name>
</gene>
<evidence type="ECO:0000313" key="7">
    <source>
        <dbReference type="Proteomes" id="UP000799429"/>
    </source>
</evidence>
<dbReference type="SMART" id="SM00320">
    <property type="entry name" value="WD40"/>
    <property type="match status" value="7"/>
</dbReference>
<keyword evidence="2" id="KW-0677">Repeat</keyword>
<dbReference type="PANTHER" id="PTHR22838">
    <property type="entry name" value="WD REPEAT PROTEIN 26-RELATED"/>
    <property type="match status" value="1"/>
</dbReference>
<organism evidence="6 7">
    <name type="scientific">Patellaria atrata CBS 101060</name>
    <dbReference type="NCBI Taxonomy" id="1346257"/>
    <lineage>
        <taxon>Eukaryota</taxon>
        <taxon>Fungi</taxon>
        <taxon>Dikarya</taxon>
        <taxon>Ascomycota</taxon>
        <taxon>Pezizomycotina</taxon>
        <taxon>Dothideomycetes</taxon>
        <taxon>Dothideomycetes incertae sedis</taxon>
        <taxon>Patellariales</taxon>
        <taxon>Patellariaceae</taxon>
        <taxon>Patellaria</taxon>
    </lineage>
</organism>
<evidence type="ECO:0000313" key="6">
    <source>
        <dbReference type="EMBL" id="KAF2841192.1"/>
    </source>
</evidence>
<dbReference type="Gene3D" id="2.130.10.10">
    <property type="entry name" value="YVTN repeat-like/Quinoprotein amine dehydrogenase"/>
    <property type="match status" value="1"/>
</dbReference>
<dbReference type="AlphaFoldDB" id="A0A9P4SG73"/>
<feature type="region of interest" description="Disordered" evidence="4">
    <location>
        <begin position="1"/>
        <end position="52"/>
    </location>
</feature>
<dbReference type="GO" id="GO:0043161">
    <property type="term" value="P:proteasome-mediated ubiquitin-dependent protein catabolic process"/>
    <property type="evidence" value="ECO:0007669"/>
    <property type="project" value="TreeGrafter"/>
</dbReference>
<dbReference type="InterPro" id="IPR015943">
    <property type="entry name" value="WD40/YVTN_repeat-like_dom_sf"/>
</dbReference>